<organism evidence="1 2">
    <name type="scientific">Bradyrhizobium commune</name>
    <dbReference type="NCBI Taxonomy" id="83627"/>
    <lineage>
        <taxon>Bacteria</taxon>
        <taxon>Pseudomonadati</taxon>
        <taxon>Pseudomonadota</taxon>
        <taxon>Alphaproteobacteria</taxon>
        <taxon>Hyphomicrobiales</taxon>
        <taxon>Nitrobacteraceae</taxon>
        <taxon>Bradyrhizobium</taxon>
    </lineage>
</organism>
<sequence>MYRVEADSLEAYLNFDAGRKSDLVRLHQVIRKAAPGLKRYFHKGTPAGEAGMRMKMIGYGRFRYTIKSGSTIEWPVIGVALQKNYVSVYVAVTKAGAPIVKGYAGTLGELRSGHNNFSFERFDDLNVAAASSLFAAAAGVFAADPENPVRYMQGS</sequence>
<name>A0A7S9DAS8_9BRAD</name>
<evidence type="ECO:0000313" key="1">
    <source>
        <dbReference type="EMBL" id="QPF94295.1"/>
    </source>
</evidence>
<gene>
    <name evidence="1" type="ORF">IC761_13895</name>
</gene>
<accession>A0A7S9DAS8</accession>
<evidence type="ECO:0000313" key="2">
    <source>
        <dbReference type="Proteomes" id="UP000594621"/>
    </source>
</evidence>
<dbReference type="Proteomes" id="UP000594621">
    <property type="component" value="Chromosome"/>
</dbReference>
<dbReference type="KEGG" id="bcou:IC761_13895"/>
<dbReference type="EMBL" id="CP061379">
    <property type="protein sequence ID" value="QPF94295.1"/>
    <property type="molecule type" value="Genomic_DNA"/>
</dbReference>
<evidence type="ECO:0008006" key="3">
    <source>
        <dbReference type="Google" id="ProtNLM"/>
    </source>
</evidence>
<dbReference type="RefSeq" id="WP_195803788.1">
    <property type="nucleotide sequence ID" value="NZ_CP061379.1"/>
</dbReference>
<proteinExistence type="predicted"/>
<keyword evidence="2" id="KW-1185">Reference proteome</keyword>
<dbReference type="AlphaFoldDB" id="A0A7S9DAS8"/>
<protein>
    <recommendedName>
        <fullName evidence="3">DUF1801 domain-containing protein</fullName>
    </recommendedName>
</protein>
<reference evidence="1 2" key="1">
    <citation type="submission" date="2020-09" db="EMBL/GenBank/DDBJ databases">
        <title>Complete genomes of bradyrhizobia occurring on native shrubby legumes in Australia.</title>
        <authorList>
            <person name="Lafay B."/>
        </authorList>
    </citation>
    <scope>NUCLEOTIDE SEQUENCE [LARGE SCALE GENOMIC DNA]</scope>
    <source>
        <strain evidence="1 2">BDV5040</strain>
    </source>
</reference>